<dbReference type="InterPro" id="IPR023393">
    <property type="entry name" value="START-like_dom_sf"/>
</dbReference>
<dbReference type="Pfam" id="PF10604">
    <property type="entry name" value="Polyketide_cyc2"/>
    <property type="match status" value="1"/>
</dbReference>
<proteinExistence type="predicted"/>
<keyword evidence="2" id="KW-1185">Reference proteome</keyword>
<dbReference type="InterPro" id="IPR019587">
    <property type="entry name" value="Polyketide_cyclase/dehydratase"/>
</dbReference>
<dbReference type="SUPFAM" id="SSF55961">
    <property type="entry name" value="Bet v1-like"/>
    <property type="match status" value="1"/>
</dbReference>
<evidence type="ECO:0000313" key="1">
    <source>
        <dbReference type="EMBL" id="MBB5189344.1"/>
    </source>
</evidence>
<reference evidence="1 2" key="1">
    <citation type="submission" date="2020-08" db="EMBL/GenBank/DDBJ databases">
        <title>Genomic Encyclopedia of Type Strains, Phase IV (KMG-IV): sequencing the most valuable type-strain genomes for metagenomic binning, comparative biology and taxonomic classification.</title>
        <authorList>
            <person name="Goeker M."/>
        </authorList>
    </citation>
    <scope>NUCLEOTIDE SEQUENCE [LARGE SCALE GENOMIC DNA]</scope>
    <source>
        <strain evidence="1 2">DSM 18233</strain>
    </source>
</reference>
<dbReference type="AlphaFoldDB" id="A0A840R9R7"/>
<name>A0A840R9R7_9NEIS</name>
<evidence type="ECO:0000313" key="2">
    <source>
        <dbReference type="Proteomes" id="UP000543030"/>
    </source>
</evidence>
<sequence>MWTHEESITTTASPARVWQLFTDVHGWKNWNAGIDYIQLNGPFAVGTTFSMQPPGQEGFVSTLTQVTALSGFTDETVIDGTKVIVDHRITPLSDNLTRITYSTTITGPQADEFGPMVTGDFAEVLAALKNLAERG</sequence>
<dbReference type="EMBL" id="JACHHN010000001">
    <property type="protein sequence ID" value="MBB5189344.1"/>
    <property type="molecule type" value="Genomic_DNA"/>
</dbReference>
<comment type="caution">
    <text evidence="1">The sequence shown here is derived from an EMBL/GenBank/DDBJ whole genome shotgun (WGS) entry which is preliminary data.</text>
</comment>
<accession>A0A840R9R7</accession>
<dbReference type="RefSeq" id="WP_184096380.1">
    <property type="nucleotide sequence ID" value="NZ_JACHHN010000001.1"/>
</dbReference>
<dbReference type="Gene3D" id="3.30.530.20">
    <property type="match status" value="1"/>
</dbReference>
<organism evidence="1 2">
    <name type="scientific">Silvimonas terrae</name>
    <dbReference type="NCBI Taxonomy" id="300266"/>
    <lineage>
        <taxon>Bacteria</taxon>
        <taxon>Pseudomonadati</taxon>
        <taxon>Pseudomonadota</taxon>
        <taxon>Betaproteobacteria</taxon>
        <taxon>Neisseriales</taxon>
        <taxon>Chitinibacteraceae</taxon>
        <taxon>Silvimonas</taxon>
    </lineage>
</organism>
<protein>
    <submittedName>
        <fullName evidence="1">Uncharacterized protein YndB with AHSA1/START domain</fullName>
    </submittedName>
</protein>
<dbReference type="Proteomes" id="UP000543030">
    <property type="component" value="Unassembled WGS sequence"/>
</dbReference>
<gene>
    <name evidence="1" type="ORF">HNQ50_000054</name>
</gene>